<dbReference type="EMBL" id="WSRR01000001">
    <property type="protein sequence ID" value="MVX59889.1"/>
    <property type="molecule type" value="Genomic_DNA"/>
</dbReference>
<organism evidence="4 5">
    <name type="scientific">Adlercreutzia mucosicola</name>
    <dbReference type="NCBI Taxonomy" id="580026"/>
    <lineage>
        <taxon>Bacteria</taxon>
        <taxon>Bacillati</taxon>
        <taxon>Actinomycetota</taxon>
        <taxon>Coriobacteriia</taxon>
        <taxon>Eggerthellales</taxon>
        <taxon>Eggerthellaceae</taxon>
        <taxon>Adlercreutzia</taxon>
    </lineage>
</organism>
<dbReference type="GO" id="GO:0015628">
    <property type="term" value="P:protein secretion by the type II secretion system"/>
    <property type="evidence" value="ECO:0007669"/>
    <property type="project" value="TreeGrafter"/>
</dbReference>
<reference evidence="4 5" key="1">
    <citation type="submission" date="2019-12" db="EMBL/GenBank/DDBJ databases">
        <title>Microbes associate with the intestines of laboratory mice.</title>
        <authorList>
            <person name="Navarre W."/>
            <person name="Wong E."/>
        </authorList>
    </citation>
    <scope>NUCLEOTIDE SEQUENCE [LARGE SCALE GENOMIC DNA]</scope>
    <source>
        <strain evidence="4 5">NM66_B29</strain>
    </source>
</reference>
<keyword evidence="2" id="KW-0812">Transmembrane</keyword>
<dbReference type="GO" id="GO:0006281">
    <property type="term" value="P:DNA repair"/>
    <property type="evidence" value="ECO:0007669"/>
    <property type="project" value="InterPro"/>
</dbReference>
<dbReference type="OrthoDB" id="9758724at2"/>
<dbReference type="InterPro" id="IPR010994">
    <property type="entry name" value="RuvA_2-like"/>
</dbReference>
<keyword evidence="4" id="KW-0238">DNA-binding</keyword>
<keyword evidence="2" id="KW-1133">Transmembrane helix</keyword>
<feature type="domain" description="Helix-hairpin-helix DNA-binding motif class 1" evidence="3">
    <location>
        <begin position="231"/>
        <end position="250"/>
    </location>
</feature>
<feature type="transmembrane region" description="Helical" evidence="2">
    <location>
        <begin position="23"/>
        <end position="44"/>
    </location>
</feature>
<keyword evidence="5" id="KW-1185">Reference proteome</keyword>
<dbReference type="InterPro" id="IPR003583">
    <property type="entry name" value="Hlx-hairpin-Hlx_DNA-bd_motif"/>
</dbReference>
<dbReference type="SUPFAM" id="SSF47781">
    <property type="entry name" value="RuvA domain 2-like"/>
    <property type="match status" value="1"/>
</dbReference>
<feature type="compositionally biased region" description="Low complexity" evidence="1">
    <location>
        <begin position="76"/>
        <end position="88"/>
    </location>
</feature>
<dbReference type="InterPro" id="IPR051675">
    <property type="entry name" value="Endo/Exo/Phosphatase_dom_1"/>
</dbReference>
<dbReference type="PANTHER" id="PTHR21180:SF32">
    <property type="entry name" value="ENDONUCLEASE_EXONUCLEASE_PHOSPHATASE FAMILY DOMAIN-CONTAINING PROTEIN 1"/>
    <property type="match status" value="1"/>
</dbReference>
<protein>
    <submittedName>
        <fullName evidence="4">ComEA family DNA-binding protein</fullName>
    </submittedName>
</protein>
<dbReference type="Pfam" id="PF10531">
    <property type="entry name" value="SLBB"/>
    <property type="match status" value="1"/>
</dbReference>
<dbReference type="GO" id="GO:0003677">
    <property type="term" value="F:DNA binding"/>
    <property type="evidence" value="ECO:0007669"/>
    <property type="project" value="UniProtKB-KW"/>
</dbReference>
<feature type="region of interest" description="Disordered" evidence="1">
    <location>
        <begin position="63"/>
        <end position="97"/>
    </location>
</feature>
<evidence type="ECO:0000256" key="2">
    <source>
        <dbReference type="SAM" id="Phobius"/>
    </source>
</evidence>
<dbReference type="SMART" id="SM00278">
    <property type="entry name" value="HhH1"/>
    <property type="match status" value="2"/>
</dbReference>
<evidence type="ECO:0000313" key="5">
    <source>
        <dbReference type="Proteomes" id="UP000463388"/>
    </source>
</evidence>
<dbReference type="RefSeq" id="WP_160344101.1">
    <property type="nucleotide sequence ID" value="NZ_WSRR01000001.1"/>
</dbReference>
<dbReference type="GO" id="GO:0015627">
    <property type="term" value="C:type II protein secretion system complex"/>
    <property type="evidence" value="ECO:0007669"/>
    <property type="project" value="TreeGrafter"/>
</dbReference>
<keyword evidence="2" id="KW-0472">Membrane</keyword>
<dbReference type="Gene3D" id="1.10.150.320">
    <property type="entry name" value="Photosystem II 12 kDa extrinsic protein"/>
    <property type="match status" value="1"/>
</dbReference>
<evidence type="ECO:0000259" key="3">
    <source>
        <dbReference type="SMART" id="SM00278"/>
    </source>
</evidence>
<evidence type="ECO:0000313" key="4">
    <source>
        <dbReference type="EMBL" id="MVX59889.1"/>
    </source>
</evidence>
<dbReference type="InterPro" id="IPR019554">
    <property type="entry name" value="Soluble_ligand-bd"/>
</dbReference>
<name>A0A6N8JLH4_9ACTN</name>
<gene>
    <name evidence="4" type="ORF">GKZ27_00140</name>
</gene>
<dbReference type="Proteomes" id="UP000463388">
    <property type="component" value="Unassembled WGS sequence"/>
</dbReference>
<dbReference type="NCBIfam" id="TIGR00426">
    <property type="entry name" value="competence protein ComEA helix-hairpin-helix repeat region"/>
    <property type="match status" value="1"/>
</dbReference>
<dbReference type="Gene3D" id="3.10.560.10">
    <property type="entry name" value="Outer membrane lipoprotein wza domain like"/>
    <property type="match status" value="1"/>
</dbReference>
<accession>A0A6N8JLH4</accession>
<dbReference type="PANTHER" id="PTHR21180">
    <property type="entry name" value="ENDONUCLEASE/EXONUCLEASE/PHOSPHATASE FAMILY DOMAIN-CONTAINING PROTEIN 1"/>
    <property type="match status" value="1"/>
</dbReference>
<dbReference type="Pfam" id="PF12836">
    <property type="entry name" value="HHH_3"/>
    <property type="match status" value="1"/>
</dbReference>
<sequence length="253" mass="24749">MAFQDQADRFATRLHLSAVPRPVFIGIAVLLAVAVVVAVGLTALSGGSAFEVRTADDAVAEVAGSGDRDNGGGASAGVDGDSGTASAGGPSGENVVLPSSGAEEAASLCVHVDGAVRAPGVYYLAAGSRIVDAVAAAGGLTETAYTAAVNLARVLQDGEQVVIPDEAERGAAGAATAGGIAGAATSSGAAAPVNLNRATADELVALPGIGASTAAKIVADREANGPFRAIEDLKRVSGIGDKKFEALRELVCV</sequence>
<proteinExistence type="predicted"/>
<dbReference type="AlphaFoldDB" id="A0A6N8JLH4"/>
<dbReference type="InterPro" id="IPR004509">
    <property type="entry name" value="Competence_ComEA_HhH"/>
</dbReference>
<comment type="caution">
    <text evidence="4">The sequence shown here is derived from an EMBL/GenBank/DDBJ whole genome shotgun (WGS) entry which is preliminary data.</text>
</comment>
<evidence type="ECO:0000256" key="1">
    <source>
        <dbReference type="SAM" id="MobiDB-lite"/>
    </source>
</evidence>
<feature type="domain" description="Helix-hairpin-helix DNA-binding motif class 1" evidence="3">
    <location>
        <begin position="201"/>
        <end position="220"/>
    </location>
</feature>